<dbReference type="AlphaFoldDB" id="A0A397IT09"/>
<feature type="compositionally biased region" description="Polar residues" evidence="1">
    <location>
        <begin position="25"/>
        <end position="49"/>
    </location>
</feature>
<gene>
    <name evidence="2" type="ORF">Glove_199g19</name>
</gene>
<organism evidence="2 3">
    <name type="scientific">Diversispora epigaea</name>
    <dbReference type="NCBI Taxonomy" id="1348612"/>
    <lineage>
        <taxon>Eukaryota</taxon>
        <taxon>Fungi</taxon>
        <taxon>Fungi incertae sedis</taxon>
        <taxon>Mucoromycota</taxon>
        <taxon>Glomeromycotina</taxon>
        <taxon>Glomeromycetes</taxon>
        <taxon>Diversisporales</taxon>
        <taxon>Diversisporaceae</taxon>
        <taxon>Diversispora</taxon>
    </lineage>
</organism>
<protein>
    <submittedName>
        <fullName evidence="2">Uncharacterized protein</fullName>
    </submittedName>
</protein>
<evidence type="ECO:0000313" key="3">
    <source>
        <dbReference type="Proteomes" id="UP000266861"/>
    </source>
</evidence>
<feature type="region of interest" description="Disordered" evidence="1">
    <location>
        <begin position="1"/>
        <end position="55"/>
    </location>
</feature>
<evidence type="ECO:0000313" key="2">
    <source>
        <dbReference type="EMBL" id="RHZ76234.1"/>
    </source>
</evidence>
<sequence>MKCRAKNAWSRESGQNNKSKRSHVSQHSLDNSDSNYPNHVNNETLNGSQNERLHNNNILIENNENNLELERNNIQWRSKTPEND</sequence>
<keyword evidence="3" id="KW-1185">Reference proteome</keyword>
<dbReference type="Proteomes" id="UP000266861">
    <property type="component" value="Unassembled WGS sequence"/>
</dbReference>
<dbReference type="EMBL" id="PQFF01000187">
    <property type="protein sequence ID" value="RHZ76234.1"/>
    <property type="molecule type" value="Genomic_DNA"/>
</dbReference>
<evidence type="ECO:0000256" key="1">
    <source>
        <dbReference type="SAM" id="MobiDB-lite"/>
    </source>
</evidence>
<name>A0A397IT09_9GLOM</name>
<comment type="caution">
    <text evidence="2">The sequence shown here is derived from an EMBL/GenBank/DDBJ whole genome shotgun (WGS) entry which is preliminary data.</text>
</comment>
<accession>A0A397IT09</accession>
<proteinExistence type="predicted"/>
<reference evidence="2 3" key="1">
    <citation type="submission" date="2018-08" db="EMBL/GenBank/DDBJ databases">
        <title>Genome and evolution of the arbuscular mycorrhizal fungus Diversispora epigaea (formerly Glomus versiforme) and its bacterial endosymbionts.</title>
        <authorList>
            <person name="Sun X."/>
            <person name="Fei Z."/>
            <person name="Harrison M."/>
        </authorList>
    </citation>
    <scope>NUCLEOTIDE SEQUENCE [LARGE SCALE GENOMIC DNA]</scope>
    <source>
        <strain evidence="2 3">IT104</strain>
    </source>
</reference>